<accession>A0AAD3Y129</accession>
<evidence type="ECO:0000313" key="2">
    <source>
        <dbReference type="Proteomes" id="UP001279734"/>
    </source>
</evidence>
<keyword evidence="2" id="KW-1185">Reference proteome</keyword>
<organism evidence="1 2">
    <name type="scientific">Nepenthes gracilis</name>
    <name type="common">Slender pitcher plant</name>
    <dbReference type="NCBI Taxonomy" id="150966"/>
    <lineage>
        <taxon>Eukaryota</taxon>
        <taxon>Viridiplantae</taxon>
        <taxon>Streptophyta</taxon>
        <taxon>Embryophyta</taxon>
        <taxon>Tracheophyta</taxon>
        <taxon>Spermatophyta</taxon>
        <taxon>Magnoliopsida</taxon>
        <taxon>eudicotyledons</taxon>
        <taxon>Gunneridae</taxon>
        <taxon>Pentapetalae</taxon>
        <taxon>Caryophyllales</taxon>
        <taxon>Nepenthaceae</taxon>
        <taxon>Nepenthes</taxon>
    </lineage>
</organism>
<dbReference type="Proteomes" id="UP001279734">
    <property type="component" value="Unassembled WGS sequence"/>
</dbReference>
<reference evidence="1" key="1">
    <citation type="submission" date="2023-05" db="EMBL/GenBank/DDBJ databases">
        <title>Nepenthes gracilis genome sequencing.</title>
        <authorList>
            <person name="Fukushima K."/>
        </authorList>
    </citation>
    <scope>NUCLEOTIDE SEQUENCE</scope>
    <source>
        <strain evidence="1">SING2019-196</strain>
    </source>
</reference>
<gene>
    <name evidence="1" type="ORF">Nepgr_027250</name>
</gene>
<dbReference type="EMBL" id="BSYO01000029">
    <property type="protein sequence ID" value="GMH25407.1"/>
    <property type="molecule type" value="Genomic_DNA"/>
</dbReference>
<evidence type="ECO:0000313" key="1">
    <source>
        <dbReference type="EMBL" id="GMH25407.1"/>
    </source>
</evidence>
<proteinExistence type="predicted"/>
<sequence length="68" mass="7496">MRPILDSSSKTVEMPFGAVRRAVTTPWNSSQVCWHVGFPALPFSRSRFGQPAPGADVDYSVCRLAPRC</sequence>
<dbReference type="AlphaFoldDB" id="A0AAD3Y129"/>
<name>A0AAD3Y129_NEPGR</name>
<protein>
    <submittedName>
        <fullName evidence="1">Uncharacterized protein</fullName>
    </submittedName>
</protein>
<comment type="caution">
    <text evidence="1">The sequence shown here is derived from an EMBL/GenBank/DDBJ whole genome shotgun (WGS) entry which is preliminary data.</text>
</comment>